<evidence type="ECO:0000256" key="1">
    <source>
        <dbReference type="ARBA" id="ARBA00023172"/>
    </source>
</evidence>
<gene>
    <name evidence="2" type="ORF">GYMLUDRAFT_183442</name>
</gene>
<dbReference type="GO" id="GO:0006310">
    <property type="term" value="P:DNA recombination"/>
    <property type="evidence" value="ECO:0007669"/>
    <property type="project" value="UniProtKB-KW"/>
</dbReference>
<evidence type="ECO:0000313" key="2">
    <source>
        <dbReference type="EMBL" id="KIK49877.1"/>
    </source>
</evidence>
<dbReference type="EMBL" id="KN834969">
    <property type="protein sequence ID" value="KIK49877.1"/>
    <property type="molecule type" value="Genomic_DNA"/>
</dbReference>
<dbReference type="SUPFAM" id="SSF56349">
    <property type="entry name" value="DNA breaking-rejoining enzymes"/>
    <property type="match status" value="1"/>
</dbReference>
<dbReference type="InterPro" id="IPR011010">
    <property type="entry name" value="DNA_brk_join_enz"/>
</dbReference>
<evidence type="ECO:0008006" key="4">
    <source>
        <dbReference type="Google" id="ProtNLM"/>
    </source>
</evidence>
<keyword evidence="1" id="KW-0233">DNA recombination</keyword>
<proteinExistence type="predicted"/>
<dbReference type="Gene3D" id="1.10.443.10">
    <property type="entry name" value="Intergrase catalytic core"/>
    <property type="match status" value="1"/>
</dbReference>
<dbReference type="InterPro" id="IPR013762">
    <property type="entry name" value="Integrase-like_cat_sf"/>
</dbReference>
<organism evidence="2 3">
    <name type="scientific">Collybiopsis luxurians FD-317 M1</name>
    <dbReference type="NCBI Taxonomy" id="944289"/>
    <lineage>
        <taxon>Eukaryota</taxon>
        <taxon>Fungi</taxon>
        <taxon>Dikarya</taxon>
        <taxon>Basidiomycota</taxon>
        <taxon>Agaricomycotina</taxon>
        <taxon>Agaricomycetes</taxon>
        <taxon>Agaricomycetidae</taxon>
        <taxon>Agaricales</taxon>
        <taxon>Marasmiineae</taxon>
        <taxon>Omphalotaceae</taxon>
        <taxon>Collybiopsis</taxon>
        <taxon>Collybiopsis luxurians</taxon>
    </lineage>
</organism>
<dbReference type="GO" id="GO:0015074">
    <property type="term" value="P:DNA integration"/>
    <property type="evidence" value="ECO:0007669"/>
    <property type="project" value="InterPro"/>
</dbReference>
<keyword evidence="3" id="KW-1185">Reference proteome</keyword>
<reference evidence="2 3" key="1">
    <citation type="submission" date="2014-04" db="EMBL/GenBank/DDBJ databases">
        <title>Evolutionary Origins and Diversification of the Mycorrhizal Mutualists.</title>
        <authorList>
            <consortium name="DOE Joint Genome Institute"/>
            <consortium name="Mycorrhizal Genomics Consortium"/>
            <person name="Kohler A."/>
            <person name="Kuo A."/>
            <person name="Nagy L.G."/>
            <person name="Floudas D."/>
            <person name="Copeland A."/>
            <person name="Barry K.W."/>
            <person name="Cichocki N."/>
            <person name="Veneault-Fourrey C."/>
            <person name="LaButti K."/>
            <person name="Lindquist E.A."/>
            <person name="Lipzen A."/>
            <person name="Lundell T."/>
            <person name="Morin E."/>
            <person name="Murat C."/>
            <person name="Riley R."/>
            <person name="Ohm R."/>
            <person name="Sun H."/>
            <person name="Tunlid A."/>
            <person name="Henrissat B."/>
            <person name="Grigoriev I.V."/>
            <person name="Hibbett D.S."/>
            <person name="Martin F."/>
        </authorList>
    </citation>
    <scope>NUCLEOTIDE SEQUENCE [LARGE SCALE GENOMIC DNA]</scope>
    <source>
        <strain evidence="2 3">FD-317 M1</strain>
    </source>
</reference>
<dbReference type="AlphaFoldDB" id="A0A0D0BWF7"/>
<protein>
    <recommendedName>
        <fullName evidence="4">Tyr recombinase domain-containing protein</fullName>
    </recommendedName>
</protein>
<feature type="non-terminal residue" evidence="2">
    <location>
        <position position="72"/>
    </location>
</feature>
<sequence>AFARWINITGLNSGYLFQKIKANDCIAEENAPMTSEQFLELFRNNLLDIGVDHVPYGTHSFRRGGCQCTPMA</sequence>
<name>A0A0D0BWF7_9AGAR</name>
<evidence type="ECO:0000313" key="3">
    <source>
        <dbReference type="Proteomes" id="UP000053593"/>
    </source>
</evidence>
<dbReference type="Proteomes" id="UP000053593">
    <property type="component" value="Unassembled WGS sequence"/>
</dbReference>
<accession>A0A0D0BWF7</accession>
<dbReference type="OrthoDB" id="3163890at2759"/>
<dbReference type="HOGENOM" id="CLU_158112_0_0_1"/>
<dbReference type="GO" id="GO:0003677">
    <property type="term" value="F:DNA binding"/>
    <property type="evidence" value="ECO:0007669"/>
    <property type="project" value="InterPro"/>
</dbReference>